<evidence type="ECO:0000313" key="2">
    <source>
        <dbReference type="Proteomes" id="UP000680045"/>
    </source>
</evidence>
<dbReference type="AlphaFoldDB" id="A0A941J7P3"/>
<name>A0A941J7P3_9BACI</name>
<dbReference type="Proteomes" id="UP000680045">
    <property type="component" value="Unassembled WGS sequence"/>
</dbReference>
<evidence type="ECO:0000313" key="1">
    <source>
        <dbReference type="EMBL" id="MBR8645870.1"/>
    </source>
</evidence>
<sequence length="102" mass="11821">MENLCTGDINELTRIEKSFENALIEHIPRNGKFRNYVRAFIGDKFLNSYTNFSRGGYIKEGKVWNRIEYVESFNLNVCPYCNANFILTIKSDNQVARAEGET</sequence>
<protein>
    <submittedName>
        <fullName evidence="1">Uncharacterized protein</fullName>
    </submittedName>
</protein>
<reference evidence="1" key="1">
    <citation type="submission" date="2021-04" db="EMBL/GenBank/DDBJ databases">
        <title>Whole genome sequencing of Enterococci isolates from hospitalized patients.</title>
        <authorList>
            <person name="Ogoti B.M."/>
            <person name="Onyambu F.G."/>
        </authorList>
    </citation>
    <scope>NUCLEOTIDE SEQUENCE</scope>
    <source>
        <strain evidence="1">242</strain>
    </source>
</reference>
<dbReference type="EMBL" id="JAGTPW010000054">
    <property type="protein sequence ID" value="MBR8645870.1"/>
    <property type="molecule type" value="Genomic_DNA"/>
</dbReference>
<proteinExistence type="predicted"/>
<gene>
    <name evidence="1" type="ORF">KEH51_23460</name>
</gene>
<accession>A0A941J7P3</accession>
<organism evidence="1 2">
    <name type="scientific">Peribacillus frigoritolerans</name>
    <dbReference type="NCBI Taxonomy" id="450367"/>
    <lineage>
        <taxon>Bacteria</taxon>
        <taxon>Bacillati</taxon>
        <taxon>Bacillota</taxon>
        <taxon>Bacilli</taxon>
        <taxon>Bacillales</taxon>
        <taxon>Bacillaceae</taxon>
        <taxon>Peribacillus</taxon>
    </lineage>
</organism>
<comment type="caution">
    <text evidence="1">The sequence shown here is derived from an EMBL/GenBank/DDBJ whole genome shotgun (WGS) entry which is preliminary data.</text>
</comment>